<feature type="domain" description="Methyltransferase FkbM" evidence="1">
    <location>
        <begin position="62"/>
        <end position="204"/>
    </location>
</feature>
<dbReference type="PANTHER" id="PTHR34009:SF2">
    <property type="entry name" value="PROTEIN STAR"/>
    <property type="match status" value="1"/>
</dbReference>
<dbReference type="Proteomes" id="UP000598120">
    <property type="component" value="Unassembled WGS sequence"/>
</dbReference>
<dbReference type="GO" id="GO:0006888">
    <property type="term" value="P:endoplasmic reticulum to Golgi vesicle-mediated transport"/>
    <property type="evidence" value="ECO:0007669"/>
    <property type="project" value="TreeGrafter"/>
</dbReference>
<accession>A0A8J2TSL4</accession>
<dbReference type="Pfam" id="PF05050">
    <property type="entry name" value="Methyltransf_21"/>
    <property type="match status" value="1"/>
</dbReference>
<dbReference type="GO" id="GO:0005886">
    <property type="term" value="C:plasma membrane"/>
    <property type="evidence" value="ECO:0007669"/>
    <property type="project" value="TreeGrafter"/>
</dbReference>
<dbReference type="AlphaFoldDB" id="A0A8J2TSL4"/>
<dbReference type="InterPro" id="IPR006342">
    <property type="entry name" value="FkbM_mtfrase"/>
</dbReference>
<protein>
    <recommendedName>
        <fullName evidence="1">Methyltransferase FkbM domain-containing protein</fullName>
    </recommendedName>
</protein>
<dbReference type="EMBL" id="BMIC01000001">
    <property type="protein sequence ID" value="GFZ78128.1"/>
    <property type="molecule type" value="Genomic_DNA"/>
</dbReference>
<comment type="caution">
    <text evidence="2">The sequence shown here is derived from an EMBL/GenBank/DDBJ whole genome shotgun (WGS) entry which is preliminary data.</text>
</comment>
<gene>
    <name evidence="2" type="ORF">GCM10011531_04580</name>
</gene>
<evidence type="ECO:0000313" key="2">
    <source>
        <dbReference type="EMBL" id="GFZ78128.1"/>
    </source>
</evidence>
<dbReference type="GO" id="GO:0005737">
    <property type="term" value="C:cytoplasm"/>
    <property type="evidence" value="ECO:0007669"/>
    <property type="project" value="GOC"/>
</dbReference>
<dbReference type="PANTHER" id="PTHR34009">
    <property type="entry name" value="PROTEIN STAR"/>
    <property type="match status" value="1"/>
</dbReference>
<dbReference type="Gene3D" id="3.40.50.150">
    <property type="entry name" value="Vaccinia Virus protein VP39"/>
    <property type="match status" value="1"/>
</dbReference>
<dbReference type="RefSeq" id="WP_188604719.1">
    <property type="nucleotide sequence ID" value="NZ_BMIC01000001.1"/>
</dbReference>
<dbReference type="SUPFAM" id="SSF53335">
    <property type="entry name" value="S-adenosyl-L-methionine-dependent methyltransferases"/>
    <property type="match status" value="1"/>
</dbReference>
<organism evidence="2 3">
    <name type="scientific">Aquaticitalea lipolytica</name>
    <dbReference type="NCBI Taxonomy" id="1247562"/>
    <lineage>
        <taxon>Bacteria</taxon>
        <taxon>Pseudomonadati</taxon>
        <taxon>Bacteroidota</taxon>
        <taxon>Flavobacteriia</taxon>
        <taxon>Flavobacteriales</taxon>
        <taxon>Flavobacteriaceae</taxon>
        <taxon>Aquaticitalea</taxon>
    </lineage>
</organism>
<dbReference type="InterPro" id="IPR029063">
    <property type="entry name" value="SAM-dependent_MTases_sf"/>
</dbReference>
<keyword evidence="3" id="KW-1185">Reference proteome</keyword>
<dbReference type="InterPro" id="IPR053202">
    <property type="entry name" value="EGF_Rcpt_Signaling_Reg"/>
</dbReference>
<dbReference type="GO" id="GO:0016197">
    <property type="term" value="P:endosomal transport"/>
    <property type="evidence" value="ECO:0007669"/>
    <property type="project" value="TreeGrafter"/>
</dbReference>
<evidence type="ECO:0000259" key="1">
    <source>
        <dbReference type="Pfam" id="PF05050"/>
    </source>
</evidence>
<name>A0A8J2TSL4_9FLAO</name>
<evidence type="ECO:0000313" key="3">
    <source>
        <dbReference type="Proteomes" id="UP000598120"/>
    </source>
</evidence>
<sequence length="245" mass="28789">MKILKKLLNVLTPKKVKNYFRQQAINQYENSLAFSNLSYSQEGEDLILNRFFSNKENGFYVDVGAHHPRRFSNTYSFYKKDWRGINIDALPGSMVAFNKERPNDINLEIGISKKESELLYYMFNEPALNTFSETEALKKDGLQNYRIIEKRKVNTYPLKQVLDKHLGKNQNIDFMTIDVEGFDLEVVESNDWKKYRPSFLLVEDLNKNSLADLPSKSDLYKFLIINDYILVAKTFNTLFFKDNKK</sequence>
<reference evidence="2 3" key="1">
    <citation type="journal article" date="2014" name="Int. J. Syst. Evol. Microbiol.">
        <title>Complete genome sequence of Corynebacterium casei LMG S-19264T (=DSM 44701T), isolated from a smear-ripened cheese.</title>
        <authorList>
            <consortium name="US DOE Joint Genome Institute (JGI-PGF)"/>
            <person name="Walter F."/>
            <person name="Albersmeier A."/>
            <person name="Kalinowski J."/>
            <person name="Ruckert C."/>
        </authorList>
    </citation>
    <scope>NUCLEOTIDE SEQUENCE [LARGE SCALE GENOMIC DNA]</scope>
    <source>
        <strain evidence="2 3">CGMCC 1.15295</strain>
    </source>
</reference>
<proteinExistence type="predicted"/>